<organism evidence="3 4">
    <name type="scientific">Dendrothele bispora (strain CBS 962.96)</name>
    <dbReference type="NCBI Taxonomy" id="1314807"/>
    <lineage>
        <taxon>Eukaryota</taxon>
        <taxon>Fungi</taxon>
        <taxon>Dikarya</taxon>
        <taxon>Basidiomycota</taxon>
        <taxon>Agaricomycotina</taxon>
        <taxon>Agaricomycetes</taxon>
        <taxon>Agaricomycetidae</taxon>
        <taxon>Agaricales</taxon>
        <taxon>Agaricales incertae sedis</taxon>
        <taxon>Dendrothele</taxon>
    </lineage>
</organism>
<reference evidence="3 4" key="1">
    <citation type="journal article" date="2019" name="Nat. Ecol. Evol.">
        <title>Megaphylogeny resolves global patterns of mushroom evolution.</title>
        <authorList>
            <person name="Varga T."/>
            <person name="Krizsan K."/>
            <person name="Foldi C."/>
            <person name="Dima B."/>
            <person name="Sanchez-Garcia M."/>
            <person name="Sanchez-Ramirez S."/>
            <person name="Szollosi G.J."/>
            <person name="Szarkandi J.G."/>
            <person name="Papp V."/>
            <person name="Albert L."/>
            <person name="Andreopoulos W."/>
            <person name="Angelini C."/>
            <person name="Antonin V."/>
            <person name="Barry K.W."/>
            <person name="Bougher N.L."/>
            <person name="Buchanan P."/>
            <person name="Buyck B."/>
            <person name="Bense V."/>
            <person name="Catcheside P."/>
            <person name="Chovatia M."/>
            <person name="Cooper J."/>
            <person name="Damon W."/>
            <person name="Desjardin D."/>
            <person name="Finy P."/>
            <person name="Geml J."/>
            <person name="Haridas S."/>
            <person name="Hughes K."/>
            <person name="Justo A."/>
            <person name="Karasinski D."/>
            <person name="Kautmanova I."/>
            <person name="Kiss B."/>
            <person name="Kocsube S."/>
            <person name="Kotiranta H."/>
            <person name="LaButti K.M."/>
            <person name="Lechner B.E."/>
            <person name="Liimatainen K."/>
            <person name="Lipzen A."/>
            <person name="Lukacs Z."/>
            <person name="Mihaltcheva S."/>
            <person name="Morgado L.N."/>
            <person name="Niskanen T."/>
            <person name="Noordeloos M.E."/>
            <person name="Ohm R.A."/>
            <person name="Ortiz-Santana B."/>
            <person name="Ovrebo C."/>
            <person name="Racz N."/>
            <person name="Riley R."/>
            <person name="Savchenko A."/>
            <person name="Shiryaev A."/>
            <person name="Soop K."/>
            <person name="Spirin V."/>
            <person name="Szebenyi C."/>
            <person name="Tomsovsky M."/>
            <person name="Tulloss R.E."/>
            <person name="Uehling J."/>
            <person name="Grigoriev I.V."/>
            <person name="Vagvolgyi C."/>
            <person name="Papp T."/>
            <person name="Martin F.M."/>
            <person name="Miettinen O."/>
            <person name="Hibbett D.S."/>
            <person name="Nagy L.G."/>
        </authorList>
    </citation>
    <scope>NUCLEOTIDE SEQUENCE [LARGE SCALE GENOMIC DNA]</scope>
    <source>
        <strain evidence="3 4">CBS 962.96</strain>
    </source>
</reference>
<dbReference type="InterPro" id="IPR045340">
    <property type="entry name" value="DUF6533"/>
</dbReference>
<keyword evidence="1" id="KW-0812">Transmembrane</keyword>
<dbReference type="OrthoDB" id="2958007at2759"/>
<dbReference type="AlphaFoldDB" id="A0A4S8LXN7"/>
<evidence type="ECO:0000259" key="2">
    <source>
        <dbReference type="Pfam" id="PF20151"/>
    </source>
</evidence>
<feature type="transmembrane region" description="Helical" evidence="1">
    <location>
        <begin position="171"/>
        <end position="192"/>
    </location>
</feature>
<keyword evidence="4" id="KW-1185">Reference proteome</keyword>
<evidence type="ECO:0000313" key="3">
    <source>
        <dbReference type="EMBL" id="THU94449.1"/>
    </source>
</evidence>
<evidence type="ECO:0000313" key="4">
    <source>
        <dbReference type="Proteomes" id="UP000297245"/>
    </source>
</evidence>
<feature type="domain" description="DUF6533" evidence="2">
    <location>
        <begin position="9"/>
        <end position="43"/>
    </location>
</feature>
<accession>A0A4S8LXN7</accession>
<proteinExistence type="predicted"/>
<keyword evidence="1" id="KW-1133">Transmembrane helix</keyword>
<keyword evidence="1" id="KW-0472">Membrane</keyword>
<gene>
    <name evidence="3" type="ORF">K435DRAFT_798877</name>
</gene>
<dbReference type="EMBL" id="ML179223">
    <property type="protein sequence ID" value="THU94449.1"/>
    <property type="molecule type" value="Genomic_DNA"/>
</dbReference>
<sequence length="228" mass="26546">MPQQPLTLFLYYDHILTFPMEVKFLWNHLGFNGKSLFLLNRYYSALGSVVVTYSMFSTALTPKISTFIPGTSFSLDTGHYVLLLDFSVIIALYERLRTWRRLPFKTGVHNVFSRGVEPIFEIINNLEAASCWELLFPYDTLLLILLLYKGFQTRRELGRLPLLEIILQDGALYYITVTLVIFANIFTFYILMCRLSPAFPEGRTLDYLQRYISHNDISYHLSTPSQRP</sequence>
<evidence type="ECO:0000256" key="1">
    <source>
        <dbReference type="SAM" id="Phobius"/>
    </source>
</evidence>
<name>A0A4S8LXN7_DENBC</name>
<dbReference type="Proteomes" id="UP000297245">
    <property type="component" value="Unassembled WGS sequence"/>
</dbReference>
<protein>
    <recommendedName>
        <fullName evidence="2">DUF6533 domain-containing protein</fullName>
    </recommendedName>
</protein>
<dbReference type="Pfam" id="PF20151">
    <property type="entry name" value="DUF6533"/>
    <property type="match status" value="1"/>
</dbReference>